<dbReference type="AlphaFoldDB" id="A0A326TQH3"/>
<sequence length="72" mass="8393">MQTFHIVHLFNKNGQICLGILKTLILFQVHFFLLECLEERLSFGIVIRIVHIRHADHGTNLRSCSTESRLAY</sequence>
<keyword evidence="2" id="KW-1185">Reference proteome</keyword>
<accession>A0A326TQH3</accession>
<reference evidence="1 2" key="1">
    <citation type="submission" date="2018-06" db="EMBL/GenBank/DDBJ databases">
        <title>Genomic Encyclopedia of Archaeal and Bacterial Type Strains, Phase II (KMG-II): from individual species to whole genera.</title>
        <authorList>
            <person name="Goeker M."/>
        </authorList>
    </citation>
    <scope>NUCLEOTIDE SEQUENCE [LARGE SCALE GENOMIC DNA]</scope>
    <source>
        <strain evidence="1 2">ATCC BAA-1881</strain>
    </source>
</reference>
<organism evidence="1 2">
    <name type="scientific">Thermosporothrix hazakensis</name>
    <dbReference type="NCBI Taxonomy" id="644383"/>
    <lineage>
        <taxon>Bacteria</taxon>
        <taxon>Bacillati</taxon>
        <taxon>Chloroflexota</taxon>
        <taxon>Ktedonobacteria</taxon>
        <taxon>Ktedonobacterales</taxon>
        <taxon>Thermosporotrichaceae</taxon>
        <taxon>Thermosporothrix</taxon>
    </lineage>
</organism>
<proteinExistence type="predicted"/>
<evidence type="ECO:0000313" key="1">
    <source>
        <dbReference type="EMBL" id="PZW18078.1"/>
    </source>
</evidence>
<comment type="caution">
    <text evidence="1">The sequence shown here is derived from an EMBL/GenBank/DDBJ whole genome shotgun (WGS) entry which is preliminary data.</text>
</comment>
<dbReference type="EMBL" id="QKUF01000061">
    <property type="protein sequence ID" value="PZW18078.1"/>
    <property type="molecule type" value="Genomic_DNA"/>
</dbReference>
<protein>
    <submittedName>
        <fullName evidence="1">Uncharacterized protein</fullName>
    </submittedName>
</protein>
<gene>
    <name evidence="1" type="ORF">EI42_06349</name>
</gene>
<evidence type="ECO:0000313" key="2">
    <source>
        <dbReference type="Proteomes" id="UP000248806"/>
    </source>
</evidence>
<dbReference type="Proteomes" id="UP000248806">
    <property type="component" value="Unassembled WGS sequence"/>
</dbReference>
<name>A0A326TQH3_THEHA</name>